<dbReference type="InterPro" id="IPR032054">
    <property type="entry name" value="Cdt1_C"/>
</dbReference>
<protein>
    <recommendedName>
        <fullName evidence="4">DNA replication factor Cdt1 C-terminal domain-containing protein</fullName>
    </recommendedName>
</protein>
<feature type="compositionally biased region" description="Low complexity" evidence="3">
    <location>
        <begin position="199"/>
        <end position="213"/>
    </location>
</feature>
<sequence length="592" mass="64196">MPLKRKVAAAAAVKTQTLHSFSTVGKNIPRPGKLAGKAGSITETKKKEQTKDTVASVPAFEIRQDGDEDVVVKREEPTKVDLAPPVESVKPSPAKVKQAKFKQAKVELAKVELAEIEQAKAESTEVTPAKAKPTKPQPAKVIGSAKKSKAHRSPSPPAATPGGGKRKRTLLDDYISTPAKKREISPHESTDFPPPPAASSPALPDDPPTSASATPTKLPPDLILLQSLHSSLLTALLLHRAHHSNSIQPPVFSAIKLHVERLCRRNITLEDVRRIVYLSHYSPGAEGSEEHFNTEGGLKLIDYGSNKICIDFVEKTKARKLTNTDILKKDFLSRTQSFLDESNKAQTALPTPPSSFIEPLSKDEGTEVSPNVEDKETNSKEDGDRLRTEEDEAKSEIKEEGEESEEGEEGNATPAPLAPVLTIPLAKIHAHHRAKTISKVLHSKGQQRLDDLLKRSKPALLSSPVKAKTVGAPVVRGDSLLSRIRAKAEAAALEAAKAPSKEEQERDAARQRIPDIEPILKGLAGRGSNMTMKSVVEGIRESVRNPVSSEQAEMAVRLIAEREGVDGWVKVRQAGKVVGVVFGKRREDGEFL</sequence>
<keyword evidence="6" id="KW-1185">Reference proteome</keyword>
<evidence type="ECO:0000313" key="6">
    <source>
        <dbReference type="Proteomes" id="UP000277580"/>
    </source>
</evidence>
<feature type="region of interest" description="Disordered" evidence="3">
    <location>
        <begin position="342"/>
        <end position="417"/>
    </location>
</feature>
<accession>A0A3N4KTD2</accession>
<evidence type="ECO:0000256" key="1">
    <source>
        <dbReference type="ARBA" id="ARBA00008356"/>
    </source>
</evidence>
<feature type="region of interest" description="Disordered" evidence="3">
    <location>
        <begin position="75"/>
        <end position="97"/>
    </location>
</feature>
<proteinExistence type="inferred from homology"/>
<organism evidence="5 6">
    <name type="scientific">Morchella conica CCBAS932</name>
    <dbReference type="NCBI Taxonomy" id="1392247"/>
    <lineage>
        <taxon>Eukaryota</taxon>
        <taxon>Fungi</taxon>
        <taxon>Dikarya</taxon>
        <taxon>Ascomycota</taxon>
        <taxon>Pezizomycotina</taxon>
        <taxon>Pezizomycetes</taxon>
        <taxon>Pezizales</taxon>
        <taxon>Morchellaceae</taxon>
        <taxon>Morchella</taxon>
    </lineage>
</organism>
<comment type="similarity">
    <text evidence="1">Belongs to the Cdt1 family.</text>
</comment>
<evidence type="ECO:0000259" key="4">
    <source>
        <dbReference type="Pfam" id="PF16679"/>
    </source>
</evidence>
<dbReference type="InParanoid" id="A0A3N4KTD2"/>
<dbReference type="EMBL" id="ML119156">
    <property type="protein sequence ID" value="RPB09025.1"/>
    <property type="molecule type" value="Genomic_DNA"/>
</dbReference>
<evidence type="ECO:0000256" key="2">
    <source>
        <dbReference type="ARBA" id="ARBA00023306"/>
    </source>
</evidence>
<dbReference type="Proteomes" id="UP000277580">
    <property type="component" value="Unassembled WGS sequence"/>
</dbReference>
<name>A0A3N4KTD2_9PEZI</name>
<dbReference type="Pfam" id="PF16679">
    <property type="entry name" value="CDT1_C"/>
    <property type="match status" value="1"/>
</dbReference>
<evidence type="ECO:0000256" key="3">
    <source>
        <dbReference type="SAM" id="MobiDB-lite"/>
    </source>
</evidence>
<feature type="compositionally biased region" description="Basic and acidic residues" evidence="3">
    <location>
        <begin position="180"/>
        <end position="190"/>
    </location>
</feature>
<dbReference type="AlphaFoldDB" id="A0A3N4KTD2"/>
<feature type="compositionally biased region" description="Basic and acidic residues" evidence="3">
    <location>
        <begin position="372"/>
        <end position="398"/>
    </location>
</feature>
<reference evidence="5 6" key="1">
    <citation type="journal article" date="2018" name="Nat. Ecol. Evol.">
        <title>Pezizomycetes genomes reveal the molecular basis of ectomycorrhizal truffle lifestyle.</title>
        <authorList>
            <person name="Murat C."/>
            <person name="Payen T."/>
            <person name="Noel B."/>
            <person name="Kuo A."/>
            <person name="Morin E."/>
            <person name="Chen J."/>
            <person name="Kohler A."/>
            <person name="Krizsan K."/>
            <person name="Balestrini R."/>
            <person name="Da Silva C."/>
            <person name="Montanini B."/>
            <person name="Hainaut M."/>
            <person name="Levati E."/>
            <person name="Barry K.W."/>
            <person name="Belfiori B."/>
            <person name="Cichocki N."/>
            <person name="Clum A."/>
            <person name="Dockter R.B."/>
            <person name="Fauchery L."/>
            <person name="Guy J."/>
            <person name="Iotti M."/>
            <person name="Le Tacon F."/>
            <person name="Lindquist E.A."/>
            <person name="Lipzen A."/>
            <person name="Malagnac F."/>
            <person name="Mello A."/>
            <person name="Molinier V."/>
            <person name="Miyauchi S."/>
            <person name="Poulain J."/>
            <person name="Riccioni C."/>
            <person name="Rubini A."/>
            <person name="Sitrit Y."/>
            <person name="Splivallo R."/>
            <person name="Traeger S."/>
            <person name="Wang M."/>
            <person name="Zifcakova L."/>
            <person name="Wipf D."/>
            <person name="Zambonelli A."/>
            <person name="Paolocci F."/>
            <person name="Nowrousian M."/>
            <person name="Ottonello S."/>
            <person name="Baldrian P."/>
            <person name="Spatafora J.W."/>
            <person name="Henrissat B."/>
            <person name="Nagy L.G."/>
            <person name="Aury J.M."/>
            <person name="Wincker P."/>
            <person name="Grigoriev I.V."/>
            <person name="Bonfante P."/>
            <person name="Martin F.M."/>
        </authorList>
    </citation>
    <scope>NUCLEOTIDE SEQUENCE [LARGE SCALE GENOMIC DNA]</scope>
    <source>
        <strain evidence="5 6">CCBAS932</strain>
    </source>
</reference>
<dbReference type="InterPro" id="IPR038090">
    <property type="entry name" value="Cdt1_C_WH_dom_sf"/>
</dbReference>
<keyword evidence="2" id="KW-0131">Cell cycle</keyword>
<dbReference type="Gene3D" id="1.10.10.1420">
    <property type="entry name" value="DNA replication factor Cdt1, C-terminal WH domain"/>
    <property type="match status" value="1"/>
</dbReference>
<evidence type="ECO:0000313" key="5">
    <source>
        <dbReference type="EMBL" id="RPB09025.1"/>
    </source>
</evidence>
<feature type="domain" description="DNA replication factor Cdt1 C-terminal" evidence="4">
    <location>
        <begin position="479"/>
        <end position="573"/>
    </location>
</feature>
<dbReference type="OrthoDB" id="341730at2759"/>
<feature type="region of interest" description="Disordered" evidence="3">
    <location>
        <begin position="118"/>
        <end position="217"/>
    </location>
</feature>
<dbReference type="STRING" id="1392247.A0A3N4KTD2"/>
<feature type="compositionally biased region" description="Acidic residues" evidence="3">
    <location>
        <begin position="399"/>
        <end position="409"/>
    </location>
</feature>
<feature type="region of interest" description="Disordered" evidence="3">
    <location>
        <begin position="23"/>
        <end position="53"/>
    </location>
</feature>
<gene>
    <name evidence="5" type="ORF">P167DRAFT_538814</name>
</gene>
<dbReference type="Pfam" id="PF26121">
    <property type="entry name" value="HTH_CDT1"/>
    <property type="match status" value="1"/>
</dbReference>